<gene>
    <name evidence="2" type="ORF">BGT96224V316_LOCUS2816</name>
</gene>
<dbReference type="Proteomes" id="UP000324639">
    <property type="component" value="Chromosome Bgt_-05"/>
</dbReference>
<dbReference type="AlphaFoldDB" id="A0A9X9MEH1"/>
<proteinExistence type="predicted"/>
<evidence type="ECO:0000313" key="2">
    <source>
        <dbReference type="EMBL" id="VDB83621.1"/>
    </source>
</evidence>
<feature type="compositionally biased region" description="Polar residues" evidence="1">
    <location>
        <begin position="14"/>
        <end position="30"/>
    </location>
</feature>
<protein>
    <submittedName>
        <fullName evidence="2">Bgt-51453</fullName>
    </submittedName>
</protein>
<evidence type="ECO:0000313" key="3">
    <source>
        <dbReference type="Proteomes" id="UP000324639"/>
    </source>
</evidence>
<reference evidence="2 3" key="1">
    <citation type="submission" date="2018-08" db="EMBL/GenBank/DDBJ databases">
        <authorList>
            <person name="Muller C M."/>
        </authorList>
    </citation>
    <scope>NUCLEOTIDE SEQUENCE [LARGE SCALE GENOMIC DNA]</scope>
</reference>
<feature type="compositionally biased region" description="Basic and acidic residues" evidence="1">
    <location>
        <begin position="31"/>
        <end position="44"/>
    </location>
</feature>
<evidence type="ECO:0000256" key="1">
    <source>
        <dbReference type="SAM" id="MobiDB-lite"/>
    </source>
</evidence>
<accession>A0A9X9MEH1</accession>
<organism evidence="2 3">
    <name type="scientific">Blumeria graminis f. sp. tritici</name>
    <dbReference type="NCBI Taxonomy" id="62690"/>
    <lineage>
        <taxon>Eukaryota</taxon>
        <taxon>Fungi</taxon>
        <taxon>Dikarya</taxon>
        <taxon>Ascomycota</taxon>
        <taxon>Pezizomycotina</taxon>
        <taxon>Leotiomycetes</taxon>
        <taxon>Erysiphales</taxon>
        <taxon>Erysiphaceae</taxon>
        <taxon>Blumeria</taxon>
    </lineage>
</organism>
<feature type="compositionally biased region" description="Basic and acidic residues" evidence="1">
    <location>
        <begin position="1"/>
        <end position="11"/>
    </location>
</feature>
<name>A0A9X9MEH1_BLUGR</name>
<keyword evidence="3" id="KW-1185">Reference proteome</keyword>
<sequence length="101" mass="11072">MQPHWSIERKAGNCISNNLQQSSLRGNAESTGEKQKSTENDVVIRRIKRLHISSREDEASSVGDSATSTVPGNDENANVLPFVDGEGDLRSKLIILTPKLK</sequence>
<feature type="compositionally biased region" description="Polar residues" evidence="1">
    <location>
        <begin position="62"/>
        <end position="71"/>
    </location>
</feature>
<feature type="region of interest" description="Disordered" evidence="1">
    <location>
        <begin position="1"/>
        <end position="81"/>
    </location>
</feature>
<dbReference type="EMBL" id="LR026988">
    <property type="protein sequence ID" value="VDB83621.1"/>
    <property type="molecule type" value="Genomic_DNA"/>
</dbReference>